<dbReference type="GO" id="GO:0004222">
    <property type="term" value="F:metalloendopeptidase activity"/>
    <property type="evidence" value="ECO:0007669"/>
    <property type="project" value="TreeGrafter"/>
</dbReference>
<dbReference type="InterPro" id="IPR025193">
    <property type="entry name" value="DUF4114"/>
</dbReference>
<keyword evidence="2 4" id="KW-0378">Hydrolase</keyword>
<evidence type="ECO:0000313" key="9">
    <source>
        <dbReference type="EMBL" id="ERT08601.1"/>
    </source>
</evidence>
<dbReference type="InterPro" id="IPR016047">
    <property type="entry name" value="M23ase_b-sheet_dom"/>
</dbReference>
<feature type="domain" description="M23ase beta-sheet core" evidence="7">
    <location>
        <begin position="1911"/>
        <end position="2010"/>
    </location>
</feature>
<dbReference type="PANTHER" id="PTHR21666:SF270">
    <property type="entry name" value="MUREIN HYDROLASE ACTIVATOR ENVC"/>
    <property type="match status" value="1"/>
</dbReference>
<proteinExistence type="inferred from homology"/>
<dbReference type="EMBL" id="AUZM01000009">
    <property type="protein sequence ID" value="ERT08601.1"/>
    <property type="molecule type" value="Genomic_DNA"/>
</dbReference>
<feature type="compositionally biased region" description="Acidic residues" evidence="5">
    <location>
        <begin position="816"/>
        <end position="831"/>
    </location>
</feature>
<dbReference type="RefSeq" id="WP_023065193.1">
    <property type="nucleotide sequence ID" value="NZ_AUZM01000009.1"/>
</dbReference>
<feature type="compositionally biased region" description="Polar residues" evidence="5">
    <location>
        <begin position="141"/>
        <end position="150"/>
    </location>
</feature>
<feature type="compositionally biased region" description="Acidic residues" evidence="5">
    <location>
        <begin position="69"/>
        <end position="120"/>
    </location>
</feature>
<evidence type="ECO:0000259" key="6">
    <source>
        <dbReference type="Pfam" id="PF00082"/>
    </source>
</evidence>
<evidence type="ECO:0000259" key="7">
    <source>
        <dbReference type="Pfam" id="PF01551"/>
    </source>
</evidence>
<evidence type="ECO:0000256" key="5">
    <source>
        <dbReference type="SAM" id="MobiDB-lite"/>
    </source>
</evidence>
<feature type="compositionally biased region" description="Polar residues" evidence="5">
    <location>
        <begin position="832"/>
        <end position="851"/>
    </location>
</feature>
<feature type="active site" description="Charge relay system" evidence="4">
    <location>
        <position position="1105"/>
    </location>
</feature>
<dbReference type="Gene3D" id="3.40.50.200">
    <property type="entry name" value="Peptidase S8/S53 domain"/>
    <property type="match status" value="1"/>
</dbReference>
<dbReference type="SUPFAM" id="SSF52743">
    <property type="entry name" value="Subtilisin-like"/>
    <property type="match status" value="1"/>
</dbReference>
<feature type="compositionally biased region" description="Acidic residues" evidence="5">
    <location>
        <begin position="252"/>
        <end position="264"/>
    </location>
</feature>
<evidence type="ECO:0000259" key="8">
    <source>
        <dbReference type="Pfam" id="PF13448"/>
    </source>
</evidence>
<keyword evidence="1 4" id="KW-0645">Protease</keyword>
<accession>U7QQA6</accession>
<dbReference type="GO" id="GO:0006508">
    <property type="term" value="P:proteolysis"/>
    <property type="evidence" value="ECO:0007669"/>
    <property type="project" value="UniProtKB-KW"/>
</dbReference>
<evidence type="ECO:0000256" key="4">
    <source>
        <dbReference type="PROSITE-ProRule" id="PRU01240"/>
    </source>
</evidence>
<keyword evidence="3 4" id="KW-0720">Serine protease</keyword>
<dbReference type="Pfam" id="PF00082">
    <property type="entry name" value="Peptidase_S8"/>
    <property type="match status" value="1"/>
</dbReference>
<feature type="region of interest" description="Disordered" evidence="5">
    <location>
        <begin position="69"/>
        <end position="287"/>
    </location>
</feature>
<dbReference type="PANTHER" id="PTHR21666">
    <property type="entry name" value="PEPTIDASE-RELATED"/>
    <property type="match status" value="1"/>
</dbReference>
<comment type="caution">
    <text evidence="9">The sequence shown here is derived from an EMBL/GenBank/DDBJ whole genome shotgun (WGS) entry which is preliminary data.</text>
</comment>
<feature type="region of interest" description="Disordered" evidence="5">
    <location>
        <begin position="1"/>
        <end position="55"/>
    </location>
</feature>
<feature type="compositionally biased region" description="Polar residues" evidence="5">
    <location>
        <begin position="10"/>
        <end position="33"/>
    </location>
</feature>
<dbReference type="OrthoDB" id="9798386at2"/>
<feature type="compositionally biased region" description="Acidic residues" evidence="5">
    <location>
        <begin position="233"/>
        <end position="243"/>
    </location>
</feature>
<protein>
    <submittedName>
        <fullName evidence="9">Subtilase family protein</fullName>
    </submittedName>
</protein>
<dbReference type="Gene3D" id="2.60.120.380">
    <property type="match status" value="2"/>
</dbReference>
<dbReference type="Pfam" id="PF01551">
    <property type="entry name" value="Peptidase_M23"/>
    <property type="match status" value="1"/>
</dbReference>
<feature type="compositionally biased region" description="Acidic residues" evidence="5">
    <location>
        <begin position="151"/>
        <end position="173"/>
    </location>
</feature>
<dbReference type="CDD" id="cd12797">
    <property type="entry name" value="M23_peptidase"/>
    <property type="match status" value="1"/>
</dbReference>
<evidence type="ECO:0000256" key="3">
    <source>
        <dbReference type="ARBA" id="ARBA00022825"/>
    </source>
</evidence>
<dbReference type="InterPro" id="IPR050570">
    <property type="entry name" value="Cell_wall_metabolism_enzyme"/>
</dbReference>
<dbReference type="Proteomes" id="UP000017127">
    <property type="component" value="Unassembled WGS sequence"/>
</dbReference>
<evidence type="ECO:0000256" key="1">
    <source>
        <dbReference type="ARBA" id="ARBA00022670"/>
    </source>
</evidence>
<evidence type="ECO:0000256" key="2">
    <source>
        <dbReference type="ARBA" id="ARBA00022801"/>
    </source>
</evidence>
<dbReference type="InterPro" id="IPR011055">
    <property type="entry name" value="Dup_hybrid_motif"/>
</dbReference>
<organism evidence="9 10">
    <name type="scientific">Lyngbya aestuarii BL J</name>
    <dbReference type="NCBI Taxonomy" id="1348334"/>
    <lineage>
        <taxon>Bacteria</taxon>
        <taxon>Bacillati</taxon>
        <taxon>Cyanobacteriota</taxon>
        <taxon>Cyanophyceae</taxon>
        <taxon>Oscillatoriophycideae</taxon>
        <taxon>Oscillatoriales</taxon>
        <taxon>Microcoleaceae</taxon>
        <taxon>Lyngbya</taxon>
    </lineage>
</organism>
<keyword evidence="10" id="KW-1185">Reference proteome</keyword>
<comment type="similarity">
    <text evidence="4">Belongs to the peptidase S8 family.</text>
</comment>
<feature type="region of interest" description="Disordered" evidence="5">
    <location>
        <begin position="808"/>
        <end position="891"/>
    </location>
</feature>
<feature type="compositionally biased region" description="Acidic residues" evidence="5">
    <location>
        <begin position="211"/>
        <end position="223"/>
    </location>
</feature>
<dbReference type="Pfam" id="PF13448">
    <property type="entry name" value="DUF4114"/>
    <property type="match status" value="1"/>
</dbReference>
<name>U7QQA6_9CYAN</name>
<feature type="active site" description="Charge relay system" evidence="4">
    <location>
        <position position="1286"/>
    </location>
</feature>
<dbReference type="InterPro" id="IPR000209">
    <property type="entry name" value="Peptidase_S8/S53_dom"/>
</dbReference>
<dbReference type="PRINTS" id="PR00723">
    <property type="entry name" value="SUBTILISIN"/>
</dbReference>
<gene>
    <name evidence="9" type="ORF">M595_1440</name>
</gene>
<dbReference type="Gene3D" id="2.70.70.10">
    <property type="entry name" value="Glucose Permease (Domain IIA)"/>
    <property type="match status" value="1"/>
</dbReference>
<feature type="domain" description="Peptidase S8/S53" evidence="6">
    <location>
        <begin position="1060"/>
        <end position="1334"/>
    </location>
</feature>
<dbReference type="CDD" id="cd00306">
    <property type="entry name" value="Peptidases_S8_S53"/>
    <property type="match status" value="1"/>
</dbReference>
<dbReference type="PATRIC" id="fig|1348334.3.peg.1404"/>
<dbReference type="SUPFAM" id="SSF51261">
    <property type="entry name" value="Duplicated hybrid motif"/>
    <property type="match status" value="1"/>
</dbReference>
<feature type="compositionally biased region" description="Low complexity" evidence="5">
    <location>
        <begin position="192"/>
        <end position="210"/>
    </location>
</feature>
<feature type="domain" description="DUF4114" evidence="8">
    <location>
        <begin position="404"/>
        <end position="487"/>
    </location>
</feature>
<dbReference type="PROSITE" id="PS51892">
    <property type="entry name" value="SUBTILASE"/>
    <property type="match status" value="1"/>
</dbReference>
<dbReference type="GO" id="GO:0004252">
    <property type="term" value="F:serine-type endopeptidase activity"/>
    <property type="evidence" value="ECO:0007669"/>
    <property type="project" value="UniProtKB-UniRule"/>
</dbReference>
<dbReference type="InterPro" id="IPR036852">
    <property type="entry name" value="Peptidase_S8/S53_dom_sf"/>
</dbReference>
<reference evidence="9 10" key="1">
    <citation type="journal article" date="2013" name="Front. Microbiol.">
        <title>Comparative genomic analyses of the cyanobacterium, Lyngbya aestuarii BL J, a powerful hydrogen producer.</title>
        <authorList>
            <person name="Kothari A."/>
            <person name="Vaughn M."/>
            <person name="Garcia-Pichel F."/>
        </authorList>
    </citation>
    <scope>NUCLEOTIDE SEQUENCE [LARGE SCALE GENOMIC DNA]</scope>
    <source>
        <strain evidence="9 10">BL J</strain>
    </source>
</reference>
<dbReference type="InterPro" id="IPR015500">
    <property type="entry name" value="Peptidase_S8_subtilisin-rel"/>
</dbReference>
<evidence type="ECO:0000313" key="10">
    <source>
        <dbReference type="Proteomes" id="UP000017127"/>
    </source>
</evidence>
<feature type="active site" description="Charge relay system" evidence="4">
    <location>
        <position position="1067"/>
    </location>
</feature>
<feature type="compositionally biased region" description="Basic and acidic residues" evidence="5">
    <location>
        <begin position="265"/>
        <end position="276"/>
    </location>
</feature>
<sequence length="2016" mass="220385">MGLFKKGFGFSSSKRQSTLGFQSQSKKPPSQETFILEPILTPSGLVDGGDDSPDPIIIESELLDEIESELNSEVETQSEEDLTPVEVSNLDEVDEVEISFITELEELDIEDNSETSEDNLAESNQEITSDDTESSLEKPANSETEITESSSDNDSEINQDLEADLESSSEVEEGSTQNITETESELEKTSEDLTLAETEVESEATASSSEETSEDSTLEESQTEETASKLEEIFDESTLEEESEIKNTETTIETELDESTEETELSTHSETEHSNDTDTVNESENDTDSNAEIIEEIVSSPVDFNFDSGIFTVGENGEIGIDYLFDGGGFGWGEVAIFSLEGMEELDLSLEEFIKEASNRALSDSELGHVVISDGHEGAKFSGGMGGEADVNRGEYLGVKTFNMRPGDKFAMMLIPNGKVQQVFDNPSVEGTIRPLFSLSTANPEDGFQLGQIADVTGDGNTFVFEDLRVDNTSDHDYNDIIFQVRGASGEAVNLDEVINPNKDWRSSDMGQALIEYAQPYITPDEPIVEIENNLSNLLTDLEGLLDEGESETEIEIDEEVSNSEVVETEVLDEIVEVSEEEKSQDESTGLVESTELKTEESEFVEIEDSLENPVVEESEVSENKENLENPVIKESVVVEIADNLDYSVGESTATESEQIEVEESLASSIVEETEESVVTESKQNLETYVVEESEIVEIADNLETLDVEKSVDTEIEDNLETSIGESTEPELEETEVEENLSTAVVEETEELSVVEIEDSGDTSIVQQTKESVVIEIEDNLETSIVEETEQSEAVELVDNFETSVVEENLSTPTVEEAEETGVIESEENYESDTSPTEQTVIEDNSENSTGEETKELEVIEIADNSETPVVEEAENSLETIPAEESSQELEETELQETSEASLIEEVEQSEIVAVENNLDNPGVEESEETEFIDIDNSSETSILPVYTTEFEDVENSFSETSPTSTSESPTVTLVNRLENLTYNLQNQTLSETPVNSNLIQQLERLTDRLKTQAEFNPNPPVSSTTLQLIERLETQLITQPVLPTFVEPSVDFEFPAENQPLIGIIDTGFSGDNPDIDYSRITWGSDKVDGDLDPSLTPGEGNEHGTHILGLIAAKQNNGIGIDGINNNAPIWAGRAIGSGRWAESLVEFVDAAVESGQPNAVVNLSLDLTQIDAEGNVTTRYEFTPLEMAALEYARQNNVLVAVAAGNEGGVMSALGQASQQFDNIITVGSAQQIDGETSAWQGFDRAEYSNYGSGLDIVADSGTLENPVISTVGDGIGAMDGTSVATAKVTGAISQVWAANPELSYRQVIDIIKATATDLQDANPDVETGAGLLNIAAAIHLAKTTKPEEESTQDLQFIPLTWSGEGLVTPMERAANPNSLSPASSTANSIQQVTWDSFLGIFGGYSSPNWLNFLQRAFDRFYSPQNTTFDVPAGRHTYNFKGNSEYRFIMENQGSLNLALRNTALNSQDFEFELLKANGQRITPNLHDLGDNFFAFNNLQKGNYVAKIKVKDAKKSLPYETVFNLDQAGGSLSKARNLGNIGGERQTVNDHVGIPSGDSDYYKFSTDSAPRILQFAVRNENGDGDAKLDGDVGVFLYDKSGKNLKLAISQNKASTYDTYNLAPNSDYYVQIKAREGQATNYHLVLNLLNYRPINVPAGRHTYDLKGNSEYRFTMENQGSLNLALTNTALNSQDFEFELQKANGQLITPDIRDLGDNFFAFNNLQKGNYVAKIKVKDGKKLLPYETVFNLDQAGGSLSTARNLGHIGGKRITVNDHVGIPSVDHDYYKFSTDSAPRILQFAVRNENGDGDAKLDGDVGVFLYDKSGKNLKLAISQNKASIYDTYNLAPNSDYYVLVKSRPDQATNYQLVLNLKQSRPGGSSAWQNPLAGSLYYIYPLNEFGTPRQISGTHNGIDLSTGNSTPPIKAAKGGKVVIAYNGNGWNDGYGKYVKIDHGDGTETRYAHLSNVSVQQGSNVSAGTVIGNVGSTGNSSGNHLHFEIRVNGVPQNPRNYIDF</sequence>